<evidence type="ECO:0000256" key="9">
    <source>
        <dbReference type="RuleBase" id="RU366031"/>
    </source>
</evidence>
<dbReference type="GO" id="GO:0006780">
    <property type="term" value="P:uroporphyrinogen III biosynthetic process"/>
    <property type="evidence" value="ECO:0007669"/>
    <property type="project" value="UniProtKB-UniRule"/>
</dbReference>
<sequence>MAALVTATPTGADLLPGPVVLVRPDRNEADAAALRDAGFTVLVEPYLSVTTADDPAPALALLDVLDPRRTGRDTWLVLTSARTMAHWAALVGPHLLYAALAAAHEGGLRVACVGSATAATLPDGMSPNLTATNPDASALLDDLLAATAYPMLALLPGSAIARPTLADGLTAAGWAVRTAAVYDTRSVLTRPASADLLAAGTAAALVLRSPSAVAAVAGFVQPDPSVTIVAVGPTTTSAVREQGWSAVTPDSPDSGAVARALFRALTRSQ</sequence>
<dbReference type="Gene3D" id="3.40.50.10090">
    <property type="match status" value="2"/>
</dbReference>
<evidence type="ECO:0000256" key="8">
    <source>
        <dbReference type="ARBA" id="ARBA00048617"/>
    </source>
</evidence>
<gene>
    <name evidence="11" type="ORF">IPF40_01445</name>
    <name evidence="12" type="ORF">IPP00_08075</name>
</gene>
<dbReference type="PANTHER" id="PTHR38042">
    <property type="entry name" value="UROPORPHYRINOGEN-III SYNTHASE, CHLOROPLASTIC"/>
    <property type="match status" value="1"/>
</dbReference>
<comment type="similarity">
    <text evidence="2 9">Belongs to the uroporphyrinogen-III synthase family.</text>
</comment>
<keyword evidence="4 9" id="KW-0456">Lyase</keyword>
<accession>A0A934X3M0</accession>
<comment type="catalytic activity">
    <reaction evidence="8 9">
        <text>hydroxymethylbilane = uroporphyrinogen III + H2O</text>
        <dbReference type="Rhea" id="RHEA:18965"/>
        <dbReference type="ChEBI" id="CHEBI:15377"/>
        <dbReference type="ChEBI" id="CHEBI:57308"/>
        <dbReference type="ChEBI" id="CHEBI:57845"/>
        <dbReference type="EC" id="4.2.1.75"/>
    </reaction>
</comment>
<dbReference type="AlphaFoldDB" id="A0A934X3M0"/>
<evidence type="ECO:0000256" key="3">
    <source>
        <dbReference type="ARBA" id="ARBA00013109"/>
    </source>
</evidence>
<evidence type="ECO:0000256" key="1">
    <source>
        <dbReference type="ARBA" id="ARBA00004772"/>
    </source>
</evidence>
<dbReference type="Proteomes" id="UP000886632">
    <property type="component" value="Unassembled WGS sequence"/>
</dbReference>
<evidence type="ECO:0000313" key="12">
    <source>
        <dbReference type="EMBL" id="MBL0003937.1"/>
    </source>
</evidence>
<dbReference type="InterPro" id="IPR003754">
    <property type="entry name" value="4pyrrol_synth_uPrphyn_synth"/>
</dbReference>
<dbReference type="CDD" id="cd06578">
    <property type="entry name" value="HemD"/>
    <property type="match status" value="1"/>
</dbReference>
<dbReference type="Proteomes" id="UP000718281">
    <property type="component" value="Unassembled WGS sequence"/>
</dbReference>
<evidence type="ECO:0000256" key="4">
    <source>
        <dbReference type="ARBA" id="ARBA00023239"/>
    </source>
</evidence>
<dbReference type="InterPro" id="IPR039793">
    <property type="entry name" value="UROS/Hem4"/>
</dbReference>
<proteinExistence type="inferred from homology"/>
<dbReference type="EMBL" id="JADKGK010000019">
    <property type="protein sequence ID" value="MBL0003937.1"/>
    <property type="molecule type" value="Genomic_DNA"/>
</dbReference>
<dbReference type="EMBL" id="JADIXZ010000001">
    <property type="protein sequence ID" value="MBK6299758.1"/>
    <property type="molecule type" value="Genomic_DNA"/>
</dbReference>
<feature type="domain" description="Tetrapyrrole biosynthesis uroporphyrinogen III synthase" evidence="10">
    <location>
        <begin position="31"/>
        <end position="256"/>
    </location>
</feature>
<keyword evidence="5 9" id="KW-0627">Porphyrin biosynthesis</keyword>
<evidence type="ECO:0000256" key="2">
    <source>
        <dbReference type="ARBA" id="ARBA00008133"/>
    </source>
</evidence>
<name>A0A934X3M0_9MICO</name>
<comment type="pathway">
    <text evidence="1 9">Porphyrin-containing compound metabolism; protoporphyrin-IX biosynthesis; coproporphyrinogen-III from 5-aminolevulinate: step 3/4.</text>
</comment>
<evidence type="ECO:0000259" key="10">
    <source>
        <dbReference type="Pfam" id="PF02602"/>
    </source>
</evidence>
<dbReference type="InterPro" id="IPR036108">
    <property type="entry name" value="4pyrrol_syn_uPrphyn_synt_sf"/>
</dbReference>
<evidence type="ECO:0000256" key="7">
    <source>
        <dbReference type="ARBA" id="ARBA00040167"/>
    </source>
</evidence>
<dbReference type="SUPFAM" id="SSF69618">
    <property type="entry name" value="HemD-like"/>
    <property type="match status" value="1"/>
</dbReference>
<reference evidence="11 13" key="1">
    <citation type="submission" date="2020-10" db="EMBL/GenBank/DDBJ databases">
        <title>Connecting structure to function with the recovery of over 1000 high-quality activated sludge metagenome-assembled genomes encoding full-length rRNA genes using long-read sequencing.</title>
        <authorList>
            <person name="Singleton C.M."/>
            <person name="Petriglieri F."/>
            <person name="Kristensen J.M."/>
            <person name="Kirkegaard R.H."/>
            <person name="Michaelsen T.Y."/>
            <person name="Andersen M.H."/>
            <person name="Karst S.M."/>
            <person name="Dueholm M.S."/>
            <person name="Nielsen P.H."/>
            <person name="Albertsen M."/>
        </authorList>
    </citation>
    <scope>NUCLEOTIDE SEQUENCE [LARGE SCALE GENOMIC DNA]</scope>
    <source>
        <strain evidence="11">AalE_18-Q3-R2-46_BAT3C.188</strain>
        <strain evidence="12">Ribe_18-Q3-R11-54_MAXAC.001</strain>
    </source>
</reference>
<evidence type="ECO:0000313" key="11">
    <source>
        <dbReference type="EMBL" id="MBK6299758.1"/>
    </source>
</evidence>
<organism evidence="11 13">
    <name type="scientific">Candidatus Phosphoribacter hodrii</name>
    <dbReference type="NCBI Taxonomy" id="2953743"/>
    <lineage>
        <taxon>Bacteria</taxon>
        <taxon>Bacillati</taxon>
        <taxon>Actinomycetota</taxon>
        <taxon>Actinomycetes</taxon>
        <taxon>Micrococcales</taxon>
        <taxon>Dermatophilaceae</taxon>
        <taxon>Candidatus Phosphoribacter</taxon>
    </lineage>
</organism>
<comment type="caution">
    <text evidence="11">The sequence shown here is derived from an EMBL/GenBank/DDBJ whole genome shotgun (WGS) entry which is preliminary data.</text>
</comment>
<dbReference type="PANTHER" id="PTHR38042:SF1">
    <property type="entry name" value="UROPORPHYRINOGEN-III SYNTHASE, CHLOROPLASTIC"/>
    <property type="match status" value="1"/>
</dbReference>
<dbReference type="GO" id="GO:0004852">
    <property type="term" value="F:uroporphyrinogen-III synthase activity"/>
    <property type="evidence" value="ECO:0007669"/>
    <property type="project" value="UniProtKB-UniRule"/>
</dbReference>
<dbReference type="GO" id="GO:0006782">
    <property type="term" value="P:protoporphyrinogen IX biosynthetic process"/>
    <property type="evidence" value="ECO:0007669"/>
    <property type="project" value="UniProtKB-UniRule"/>
</dbReference>
<comment type="function">
    <text evidence="6 9">Catalyzes cyclization of the linear tetrapyrrole, hydroxymethylbilane, to the macrocyclic uroporphyrinogen III.</text>
</comment>
<evidence type="ECO:0000256" key="6">
    <source>
        <dbReference type="ARBA" id="ARBA00037589"/>
    </source>
</evidence>
<evidence type="ECO:0000313" key="13">
    <source>
        <dbReference type="Proteomes" id="UP000718281"/>
    </source>
</evidence>
<protein>
    <recommendedName>
        <fullName evidence="7 9">Uroporphyrinogen-III synthase</fullName>
        <ecNumber evidence="3 9">4.2.1.75</ecNumber>
    </recommendedName>
</protein>
<evidence type="ECO:0000256" key="5">
    <source>
        <dbReference type="ARBA" id="ARBA00023244"/>
    </source>
</evidence>
<dbReference type="Pfam" id="PF02602">
    <property type="entry name" value="HEM4"/>
    <property type="match status" value="1"/>
</dbReference>
<dbReference type="EC" id="4.2.1.75" evidence="3 9"/>